<name>A0A6A6UI91_9PEZI</name>
<keyword evidence="2" id="KW-1185">Reference proteome</keyword>
<dbReference type="Gene3D" id="1.25.40.20">
    <property type="entry name" value="Ankyrin repeat-containing domain"/>
    <property type="match status" value="1"/>
</dbReference>
<proteinExistence type="predicted"/>
<evidence type="ECO:0000313" key="1">
    <source>
        <dbReference type="EMBL" id="KAF2671510.1"/>
    </source>
</evidence>
<dbReference type="OrthoDB" id="194358at2759"/>
<accession>A0A6A6UI91</accession>
<dbReference type="EMBL" id="MU004233">
    <property type="protein sequence ID" value="KAF2671510.1"/>
    <property type="molecule type" value="Genomic_DNA"/>
</dbReference>
<dbReference type="AlphaFoldDB" id="A0A6A6UI91"/>
<dbReference type="Proteomes" id="UP000799302">
    <property type="component" value="Unassembled WGS sequence"/>
</dbReference>
<reference evidence="1" key="1">
    <citation type="journal article" date="2020" name="Stud. Mycol.">
        <title>101 Dothideomycetes genomes: a test case for predicting lifestyles and emergence of pathogens.</title>
        <authorList>
            <person name="Haridas S."/>
            <person name="Albert R."/>
            <person name="Binder M."/>
            <person name="Bloem J."/>
            <person name="Labutti K."/>
            <person name="Salamov A."/>
            <person name="Andreopoulos B."/>
            <person name="Baker S."/>
            <person name="Barry K."/>
            <person name="Bills G."/>
            <person name="Bluhm B."/>
            <person name="Cannon C."/>
            <person name="Castanera R."/>
            <person name="Culley D."/>
            <person name="Daum C."/>
            <person name="Ezra D."/>
            <person name="Gonzalez J."/>
            <person name="Henrissat B."/>
            <person name="Kuo A."/>
            <person name="Liang C."/>
            <person name="Lipzen A."/>
            <person name="Lutzoni F."/>
            <person name="Magnuson J."/>
            <person name="Mondo S."/>
            <person name="Nolan M."/>
            <person name="Ohm R."/>
            <person name="Pangilinan J."/>
            <person name="Park H.-J."/>
            <person name="Ramirez L."/>
            <person name="Alfaro M."/>
            <person name="Sun H."/>
            <person name="Tritt A."/>
            <person name="Yoshinaga Y."/>
            <person name="Zwiers L.-H."/>
            <person name="Turgeon B."/>
            <person name="Goodwin S."/>
            <person name="Spatafora J."/>
            <person name="Crous P."/>
            <person name="Grigoriev I."/>
        </authorList>
    </citation>
    <scope>NUCLEOTIDE SEQUENCE</scope>
    <source>
        <strain evidence="1">CBS 115976</strain>
    </source>
</reference>
<gene>
    <name evidence="1" type="ORF">BT63DRAFT_219537</name>
</gene>
<organism evidence="1 2">
    <name type="scientific">Microthyrium microscopicum</name>
    <dbReference type="NCBI Taxonomy" id="703497"/>
    <lineage>
        <taxon>Eukaryota</taxon>
        <taxon>Fungi</taxon>
        <taxon>Dikarya</taxon>
        <taxon>Ascomycota</taxon>
        <taxon>Pezizomycotina</taxon>
        <taxon>Dothideomycetes</taxon>
        <taxon>Dothideomycetes incertae sedis</taxon>
        <taxon>Microthyriales</taxon>
        <taxon>Microthyriaceae</taxon>
        <taxon>Microthyrium</taxon>
    </lineage>
</organism>
<dbReference type="InterPro" id="IPR036770">
    <property type="entry name" value="Ankyrin_rpt-contain_sf"/>
</dbReference>
<evidence type="ECO:0000313" key="2">
    <source>
        <dbReference type="Proteomes" id="UP000799302"/>
    </source>
</evidence>
<protein>
    <submittedName>
        <fullName evidence="1">Uncharacterized protein</fullName>
    </submittedName>
</protein>
<sequence length="190" mass="21508">MKCVIKNHWLASMRPCSRRVLDLMEAMLCGGADPNVEDVFHELVCPKAVQSSSQQAIMLFLKYGANPNKPHGTTTVWQSHVDALYAESRIARERTAEFELTIMLLEFGANADASIWKESGKFQRSKSGEPSRQGRPIYQAPAEVFRKVFTKEQADRLIGMSQPNWTEQKRLHHGLFRKMRSLLKSSGLGT</sequence>